<proteinExistence type="predicted"/>
<dbReference type="Proteomes" id="UP001606300">
    <property type="component" value="Unassembled WGS sequence"/>
</dbReference>
<evidence type="ECO:0000259" key="3">
    <source>
        <dbReference type="Pfam" id="PF12697"/>
    </source>
</evidence>
<keyword evidence="2" id="KW-0732">Signal</keyword>
<gene>
    <name evidence="4" type="ORF">ACG02S_14235</name>
</gene>
<keyword evidence="1 4" id="KW-0378">Hydrolase</keyword>
<dbReference type="SUPFAM" id="SSF53474">
    <property type="entry name" value="alpha/beta-Hydrolases"/>
    <property type="match status" value="1"/>
</dbReference>
<feature type="signal peptide" evidence="2">
    <location>
        <begin position="1"/>
        <end position="20"/>
    </location>
</feature>
<dbReference type="InterPro" id="IPR050266">
    <property type="entry name" value="AB_hydrolase_sf"/>
</dbReference>
<feature type="domain" description="AB hydrolase-1" evidence="3">
    <location>
        <begin position="55"/>
        <end position="284"/>
    </location>
</feature>
<dbReference type="EMBL" id="JBIGHY010000004">
    <property type="protein sequence ID" value="MFG6415055.1"/>
    <property type="molecule type" value="Genomic_DNA"/>
</dbReference>
<dbReference type="RefSeq" id="WP_394471115.1">
    <property type="nucleotide sequence ID" value="NZ_JBIGHY010000004.1"/>
</dbReference>
<evidence type="ECO:0000256" key="2">
    <source>
        <dbReference type="SAM" id="SignalP"/>
    </source>
</evidence>
<evidence type="ECO:0000313" key="4">
    <source>
        <dbReference type="EMBL" id="MFG6415055.1"/>
    </source>
</evidence>
<dbReference type="GO" id="GO:0016787">
    <property type="term" value="F:hydrolase activity"/>
    <property type="evidence" value="ECO:0007669"/>
    <property type="project" value="UniProtKB-KW"/>
</dbReference>
<dbReference type="Gene3D" id="3.40.50.1820">
    <property type="entry name" value="alpha/beta hydrolase"/>
    <property type="match status" value="1"/>
</dbReference>
<evidence type="ECO:0000313" key="5">
    <source>
        <dbReference type="Proteomes" id="UP001606300"/>
    </source>
</evidence>
<protein>
    <submittedName>
        <fullName evidence="4">Alpha/beta fold hydrolase</fullName>
    </submittedName>
</protein>
<comment type="caution">
    <text evidence="4">The sequence shown here is derived from an EMBL/GenBank/DDBJ whole genome shotgun (WGS) entry which is preliminary data.</text>
</comment>
<evidence type="ECO:0000256" key="1">
    <source>
        <dbReference type="ARBA" id="ARBA00022801"/>
    </source>
</evidence>
<dbReference type="InterPro" id="IPR000073">
    <property type="entry name" value="AB_hydrolase_1"/>
</dbReference>
<dbReference type="PANTHER" id="PTHR43798:SF31">
    <property type="entry name" value="AB HYDROLASE SUPERFAMILY PROTEIN YCLE"/>
    <property type="match status" value="1"/>
</dbReference>
<sequence length="302" mass="31488">MKTVLLLATSLALAPLAALAQPKTAFEGARFSTVVGFDGVPLNLVQKGEAGRPGVLFLHGYKQSYLSWSAQFGADLAQRCHLVAYDLRGHGNSGQPWQASAYDNSRPWADDMAAVIRASGLVKPLVVAWSFGGNVAMDFLRLHPEVPIAGMVLVSSPAGLLAAPGSGPANAPRPPNLDLAQSVAAAERSAQFVFGNSVEPGLRAQLAAASLRVGPYLDSAMAVRGAGANADLLPALQQLPLTLALGSRDAIMLPAVAQKLRAALPGARVAEFPEAGHAMFVENGAAERFNALLDELQCARKP</sequence>
<dbReference type="PANTHER" id="PTHR43798">
    <property type="entry name" value="MONOACYLGLYCEROL LIPASE"/>
    <property type="match status" value="1"/>
</dbReference>
<feature type="chain" id="PRO_5045773606" evidence="2">
    <location>
        <begin position="21"/>
        <end position="302"/>
    </location>
</feature>
<dbReference type="Pfam" id="PF12697">
    <property type="entry name" value="Abhydrolase_6"/>
    <property type="match status" value="1"/>
</dbReference>
<name>A0ABW7ES01_9BURK</name>
<keyword evidence="5" id="KW-1185">Reference proteome</keyword>
<organism evidence="4 5">
    <name type="scientific">Pelomonas dachongensis</name>
    <dbReference type="NCBI Taxonomy" id="3299029"/>
    <lineage>
        <taxon>Bacteria</taxon>
        <taxon>Pseudomonadati</taxon>
        <taxon>Pseudomonadota</taxon>
        <taxon>Betaproteobacteria</taxon>
        <taxon>Burkholderiales</taxon>
        <taxon>Sphaerotilaceae</taxon>
        <taxon>Roseateles</taxon>
    </lineage>
</organism>
<dbReference type="InterPro" id="IPR029058">
    <property type="entry name" value="AB_hydrolase_fold"/>
</dbReference>
<accession>A0ABW7ES01</accession>
<reference evidence="4 5" key="1">
    <citation type="submission" date="2024-09" db="EMBL/GenBank/DDBJ databases">
        <title>Novel species of the genus Pelomonas and Roseateles isolated from streams.</title>
        <authorList>
            <person name="Lu H."/>
        </authorList>
    </citation>
    <scope>NUCLEOTIDE SEQUENCE [LARGE SCALE GENOMIC DNA]</scope>
    <source>
        <strain evidence="4 5">DC23W</strain>
    </source>
</reference>